<feature type="compositionally biased region" description="Acidic residues" evidence="1">
    <location>
        <begin position="25"/>
        <end position="50"/>
    </location>
</feature>
<proteinExistence type="predicted"/>
<protein>
    <recommendedName>
        <fullName evidence="4">Cobyrinic acid ac-diamide synthase</fullName>
    </recommendedName>
</protein>
<dbReference type="AlphaFoldDB" id="A0ABD5SCT8"/>
<feature type="compositionally biased region" description="Basic and acidic residues" evidence="1">
    <location>
        <begin position="77"/>
        <end position="108"/>
    </location>
</feature>
<feature type="region of interest" description="Disordered" evidence="1">
    <location>
        <begin position="20"/>
        <end position="256"/>
    </location>
</feature>
<gene>
    <name evidence="2" type="ORF">ACFQEU_14545</name>
</gene>
<evidence type="ECO:0000313" key="3">
    <source>
        <dbReference type="Proteomes" id="UP001596442"/>
    </source>
</evidence>
<organism evidence="2 3">
    <name type="scientific">Halorubrum tibetense</name>
    <dbReference type="NCBI Taxonomy" id="175631"/>
    <lineage>
        <taxon>Archaea</taxon>
        <taxon>Methanobacteriati</taxon>
        <taxon>Methanobacteriota</taxon>
        <taxon>Stenosarchaea group</taxon>
        <taxon>Halobacteria</taxon>
        <taxon>Halobacteriales</taxon>
        <taxon>Haloferacaceae</taxon>
        <taxon>Halorubrum</taxon>
    </lineage>
</organism>
<sequence>LVTAAPTAPATRAYRELARALTGTDIDEPLEVDETEATDDEDERDEDDIVVADAGPAGIAEEGDGTDIIVADEEPPESERIDEAVGDEREEAARESSTDDAGDAERAEPPASEADPGDEVDNDEPEPDDADTDDEPEPDDADIDDDPDPDDVKDGDAESLMGNIPDAEDPDRESTADHETEGTQDGGVADTEADEGSLDADEDDELAGSVPFRDDDEGTVGTALSRSADDEDDEPGPDADDEDDEKGGFFSRLLGR</sequence>
<reference evidence="2 3" key="1">
    <citation type="journal article" date="2019" name="Int. J. Syst. Evol. Microbiol.">
        <title>The Global Catalogue of Microorganisms (GCM) 10K type strain sequencing project: providing services to taxonomists for standard genome sequencing and annotation.</title>
        <authorList>
            <consortium name="The Broad Institute Genomics Platform"/>
            <consortium name="The Broad Institute Genome Sequencing Center for Infectious Disease"/>
            <person name="Wu L."/>
            <person name="Ma J."/>
        </authorList>
    </citation>
    <scope>NUCLEOTIDE SEQUENCE [LARGE SCALE GENOMIC DNA]</scope>
    <source>
        <strain evidence="2 3">CGMCC 1.3239</strain>
    </source>
</reference>
<dbReference type="Proteomes" id="UP001596442">
    <property type="component" value="Unassembled WGS sequence"/>
</dbReference>
<feature type="non-terminal residue" evidence="2">
    <location>
        <position position="1"/>
    </location>
</feature>
<feature type="compositionally biased region" description="Acidic residues" evidence="1">
    <location>
        <begin position="191"/>
        <end position="206"/>
    </location>
</feature>
<feature type="compositionally biased region" description="Acidic residues" evidence="1">
    <location>
        <begin position="61"/>
        <end position="76"/>
    </location>
</feature>
<feature type="compositionally biased region" description="Basic and acidic residues" evidence="1">
    <location>
        <begin position="172"/>
        <end position="181"/>
    </location>
</feature>
<evidence type="ECO:0000256" key="1">
    <source>
        <dbReference type="SAM" id="MobiDB-lite"/>
    </source>
</evidence>
<evidence type="ECO:0000313" key="2">
    <source>
        <dbReference type="EMBL" id="MFC6754666.1"/>
    </source>
</evidence>
<name>A0ABD5SCT8_9EURY</name>
<evidence type="ECO:0008006" key="4">
    <source>
        <dbReference type="Google" id="ProtNLM"/>
    </source>
</evidence>
<accession>A0ABD5SCT8</accession>
<dbReference type="EMBL" id="JBHSWW010000326">
    <property type="protein sequence ID" value="MFC6754666.1"/>
    <property type="molecule type" value="Genomic_DNA"/>
</dbReference>
<feature type="compositionally biased region" description="Acidic residues" evidence="1">
    <location>
        <begin position="115"/>
        <end position="149"/>
    </location>
</feature>
<keyword evidence="3" id="KW-1185">Reference proteome</keyword>
<feature type="compositionally biased region" description="Acidic residues" evidence="1">
    <location>
        <begin position="229"/>
        <end position="245"/>
    </location>
</feature>
<comment type="caution">
    <text evidence="2">The sequence shown here is derived from an EMBL/GenBank/DDBJ whole genome shotgun (WGS) entry which is preliminary data.</text>
</comment>